<feature type="repeat" description="ANK" evidence="1">
    <location>
        <begin position="43"/>
        <end position="75"/>
    </location>
</feature>
<evidence type="ECO:0000313" key="4">
    <source>
        <dbReference type="Proteomes" id="UP001283361"/>
    </source>
</evidence>
<comment type="caution">
    <text evidence="3">The sequence shown here is derived from an EMBL/GenBank/DDBJ whole genome shotgun (WGS) entry which is preliminary data.</text>
</comment>
<evidence type="ECO:0000313" key="3">
    <source>
        <dbReference type="EMBL" id="KAK3754039.1"/>
    </source>
</evidence>
<evidence type="ECO:0000256" key="2">
    <source>
        <dbReference type="SAM" id="MobiDB-lite"/>
    </source>
</evidence>
<feature type="region of interest" description="Disordered" evidence="2">
    <location>
        <begin position="751"/>
        <end position="835"/>
    </location>
</feature>
<dbReference type="InterPro" id="IPR002110">
    <property type="entry name" value="Ankyrin_rpt"/>
</dbReference>
<dbReference type="InterPro" id="IPR000225">
    <property type="entry name" value="Armadillo"/>
</dbReference>
<dbReference type="InterPro" id="IPR016024">
    <property type="entry name" value="ARM-type_fold"/>
</dbReference>
<dbReference type="InterPro" id="IPR036770">
    <property type="entry name" value="Ankyrin_rpt-contain_sf"/>
</dbReference>
<proteinExistence type="predicted"/>
<dbReference type="Gene3D" id="1.25.10.10">
    <property type="entry name" value="Leucine-rich Repeat Variant"/>
    <property type="match status" value="3"/>
</dbReference>
<dbReference type="SMART" id="SM00185">
    <property type="entry name" value="ARM"/>
    <property type="match status" value="9"/>
</dbReference>
<keyword evidence="1" id="KW-0040">ANK repeat</keyword>
<evidence type="ECO:0008006" key="5">
    <source>
        <dbReference type="Google" id="ProtNLM"/>
    </source>
</evidence>
<dbReference type="PROSITE" id="PS50088">
    <property type="entry name" value="ANK_REPEAT"/>
    <property type="match status" value="1"/>
</dbReference>
<organism evidence="3 4">
    <name type="scientific">Elysia crispata</name>
    <name type="common">lettuce slug</name>
    <dbReference type="NCBI Taxonomy" id="231223"/>
    <lineage>
        <taxon>Eukaryota</taxon>
        <taxon>Metazoa</taxon>
        <taxon>Spiralia</taxon>
        <taxon>Lophotrochozoa</taxon>
        <taxon>Mollusca</taxon>
        <taxon>Gastropoda</taxon>
        <taxon>Heterobranchia</taxon>
        <taxon>Euthyneura</taxon>
        <taxon>Panpulmonata</taxon>
        <taxon>Sacoglossa</taxon>
        <taxon>Placobranchoidea</taxon>
        <taxon>Plakobranchidae</taxon>
        <taxon>Elysia</taxon>
    </lineage>
</organism>
<keyword evidence="4" id="KW-1185">Reference proteome</keyword>
<dbReference type="SUPFAM" id="SSF48403">
    <property type="entry name" value="Ankyrin repeat"/>
    <property type="match status" value="1"/>
</dbReference>
<dbReference type="PANTHER" id="PTHR46464">
    <property type="entry name" value="ANK_REP_REGION DOMAIN-CONTAINING PROTEIN"/>
    <property type="match status" value="1"/>
</dbReference>
<feature type="compositionally biased region" description="Polar residues" evidence="2">
    <location>
        <begin position="777"/>
        <end position="788"/>
    </location>
</feature>
<dbReference type="SUPFAM" id="SSF48371">
    <property type="entry name" value="ARM repeat"/>
    <property type="match status" value="2"/>
</dbReference>
<dbReference type="SMART" id="SM00248">
    <property type="entry name" value="ANK"/>
    <property type="match status" value="2"/>
</dbReference>
<dbReference type="InterPro" id="IPR043379">
    <property type="entry name" value="ANKAR"/>
</dbReference>
<dbReference type="PANTHER" id="PTHR46464:SF2">
    <property type="entry name" value="ANKYRIN AND ARMADILLO REPEAT-CONTAINING PROTEIN"/>
    <property type="match status" value="1"/>
</dbReference>
<dbReference type="InterPro" id="IPR011989">
    <property type="entry name" value="ARM-like"/>
</dbReference>
<gene>
    <name evidence="3" type="ORF">RRG08_024118</name>
</gene>
<dbReference type="Gene3D" id="1.25.40.20">
    <property type="entry name" value="Ankyrin repeat-containing domain"/>
    <property type="match status" value="1"/>
</dbReference>
<evidence type="ECO:0000256" key="1">
    <source>
        <dbReference type="PROSITE-ProRule" id="PRU00023"/>
    </source>
</evidence>
<name>A0AAE1D360_9GAST</name>
<dbReference type="Proteomes" id="UP001283361">
    <property type="component" value="Unassembled WGS sequence"/>
</dbReference>
<protein>
    <recommendedName>
        <fullName evidence="5">Ankyrin and armadillo repeat-containing protein</fullName>
    </recommendedName>
</protein>
<dbReference type="AlphaFoldDB" id="A0AAE1D360"/>
<sequence length="835" mass="92249">MNEPDENGWSHIHQCAFRGFVKSLERFVDNDRDLLELETADDLRQTPFLLAISSGLKDTVSCLIDMGAKTNVTNSQNHGAVEICAIKEFITLLRYLISLDLPNLPVWKNLLKMMSSDLEEEAEAAGKCLRTLTDRSEELGISSDWRTFYENGGVPTVVKVAKNTMKDYAKIPAFQTLLNVIEMPEVKEQFVSSGGVPAFVKLLKSTNTFAVQLCAQVLKDVAEVPQYAETVSQHQAIPSLLKVLQTIRDPEVLVPVVEAVGTIAMASPKLRSAVGSTQGMVQALVSLFETNNHPSLLLALTNVVSQIVEGDRANQNAFVAEGITHHIVSVVMNQIRNKDIQASAVEAIHKLAEANKQTQKDLLDKGAERLLMQMLKKNRAEALQEKTAMALWALAGDNIDEKREMAGGIGVQMLIEFVNSMSENLHYIGSEGLCVLAQGPLNQQSVIAQANGIHPLVRLMKSNKEYIVLSVIKTLRHLCVGIGKVPHERNQGTISQSRGIKFLIALMVHSANEVVQVEAAFTLGCVSLGNKEILEEIFQNADFSYVRILKMLYAREPLVRMLAGSALAAFAYNNLQQQKEIAEQGGVRFSCFVPFLQSDDEYFRCSAAYQVVILARIIPDEEQAKSSAAGIKLLVDLLQDSRSEEVLALVADCIASLAHTRAGVAAAIVAINAVDHLCQMLLSEAEQVRGTAAIALGYLSHDHKGERLILQRCRNDPYLMKVIRYYTKRIRLAPTFTEGWQHYRKVGLPPIPEGRPSLVRRRSQREDARPITILSFEESSTARGSNSHLNEDGDTSSRSSRATNHQESLHNSRLSLTSQRSHMSRVSMVHTGEEG</sequence>
<accession>A0AAE1D360</accession>
<dbReference type="EMBL" id="JAWDGP010005686">
    <property type="protein sequence ID" value="KAK3754039.1"/>
    <property type="molecule type" value="Genomic_DNA"/>
</dbReference>
<feature type="compositionally biased region" description="Polar residues" evidence="2">
    <location>
        <begin position="796"/>
        <end position="821"/>
    </location>
</feature>
<reference evidence="3" key="1">
    <citation type="journal article" date="2023" name="G3 (Bethesda)">
        <title>A reference genome for the long-term kleptoplast-retaining sea slug Elysia crispata morphotype clarki.</title>
        <authorList>
            <person name="Eastman K.E."/>
            <person name="Pendleton A.L."/>
            <person name="Shaikh M.A."/>
            <person name="Suttiyut T."/>
            <person name="Ogas R."/>
            <person name="Tomko P."/>
            <person name="Gavelis G."/>
            <person name="Widhalm J.R."/>
            <person name="Wisecaver J.H."/>
        </authorList>
    </citation>
    <scope>NUCLEOTIDE SEQUENCE</scope>
    <source>
        <strain evidence="3">ECLA1</strain>
    </source>
</reference>